<dbReference type="InterPro" id="IPR009078">
    <property type="entry name" value="Ferritin-like_SF"/>
</dbReference>
<dbReference type="Proteomes" id="UP000434582">
    <property type="component" value="Unassembled WGS sequence"/>
</dbReference>
<dbReference type="SUPFAM" id="SSF47240">
    <property type="entry name" value="Ferritin-like"/>
    <property type="match status" value="1"/>
</dbReference>
<keyword evidence="2" id="KW-1185">Reference proteome</keyword>
<organism evidence="1 2">
    <name type="scientific">Roseospira navarrensis</name>
    <dbReference type="NCBI Taxonomy" id="140058"/>
    <lineage>
        <taxon>Bacteria</taxon>
        <taxon>Pseudomonadati</taxon>
        <taxon>Pseudomonadota</taxon>
        <taxon>Alphaproteobacteria</taxon>
        <taxon>Rhodospirillales</taxon>
        <taxon>Rhodospirillaceae</taxon>
        <taxon>Roseospira</taxon>
    </lineage>
</organism>
<gene>
    <name evidence="1" type="ORF">GHC57_11145</name>
</gene>
<name>A0A7X2D3Q5_9PROT</name>
<reference evidence="1 2" key="1">
    <citation type="submission" date="2019-10" db="EMBL/GenBank/DDBJ databases">
        <title>Draft whole-genome sequence of the purple nonsulfur photosynthetic bacterium Roseospira navarrensis DSM 15114.</title>
        <authorList>
            <person name="Kyndt J.A."/>
            <person name="Meyer T.E."/>
        </authorList>
    </citation>
    <scope>NUCLEOTIDE SEQUENCE [LARGE SCALE GENOMIC DNA]</scope>
    <source>
        <strain evidence="1 2">DSM 15114</strain>
    </source>
</reference>
<comment type="caution">
    <text evidence="1">The sequence shown here is derived from an EMBL/GenBank/DDBJ whole genome shotgun (WGS) entry which is preliminary data.</text>
</comment>
<accession>A0A7X2D3Q5</accession>
<sequence length="140" mass="15586">MPETLRRALEEALDHEYQAAATYEAAIAAFGPVPPFVEIVEAERRHADQLLCLFERHGFDPPPNRWRGHIPKPADLEDACRAATATEEAGAALYARLVDGVADAETRAVFTRLQTESMVDHRPAFAACAENRTRHLLPIR</sequence>
<dbReference type="EMBL" id="WIVE01000032">
    <property type="protein sequence ID" value="MQX37073.1"/>
    <property type="molecule type" value="Genomic_DNA"/>
</dbReference>
<evidence type="ECO:0000313" key="1">
    <source>
        <dbReference type="EMBL" id="MQX37073.1"/>
    </source>
</evidence>
<dbReference type="RefSeq" id="WP_153344182.1">
    <property type="nucleotide sequence ID" value="NZ_WIVE01000032.1"/>
</dbReference>
<dbReference type="InterPro" id="IPR012347">
    <property type="entry name" value="Ferritin-like"/>
</dbReference>
<evidence type="ECO:0000313" key="2">
    <source>
        <dbReference type="Proteomes" id="UP000434582"/>
    </source>
</evidence>
<protein>
    <submittedName>
        <fullName evidence="1">DUF2202 domain-containing protein</fullName>
    </submittedName>
</protein>
<dbReference type="Gene3D" id="1.20.1260.10">
    <property type="match status" value="1"/>
</dbReference>
<dbReference type="AlphaFoldDB" id="A0A7X2D3Q5"/>
<proteinExistence type="predicted"/>
<dbReference type="OrthoDB" id="573482at2"/>